<sequence length="1051" mass="120580">MANTSQTRAIKRTIIIGLGGTGRDVLMRIRRFIIDKYGKLSNLPVVSFVHIDTDKNAFNGSGLPTGNSYHGEEILLSAAERVFINMNAQDVNNLTYELEHKTLFESPFSHIESWLDPRLKKQITAIENGAGGIRPVGRLAFFHNYQKIQEAIEAVERRTSGYESFMFSGKVNGQSFNVQEGLNVFVVGSLCGGTGSGIFLDVAYTLRHILQQTNEYTSFGYLVISPKLYGDGAIMRANTYAALKELDHYTNESNSFQACYDKQNFVNIDEKRSPFDFAYLVSNRTSGDYQINNKAKLCNVIAYKIFLDFADELSLPIKRNRDNYKDPMIRKDNHPFQMCQGYISFGLARIYFTRDRIVQIGLNRFSLKLIKFWLEGYGQSPSGQELLSKFLANWSTQSNKDYFTARLEEATLENNKTFSKTLTSWKNSLEEEISNSQDLENLPQTVKQSLEKEFRKVQGGETDSSRGIWLTLTQQTQPKLIEKFKSDIDQFLEILLNPDSLEFSLENSLSFLVALQVQINTYKGNLEELSQDNKGFHSSEKIDNIWRNIKQTLEDINGKKSVFKMFNKNANSERIKAELRDYVQSGQKLIQHNFNFSINRESRKIVEAILKHISSRMLQIQQLKESLYQLITEYDKYEQELMQLNLDEMTGEGIFPEENIDNCIPDSNSRTQYISVSQKVTNNLGYNTSLFSLFSQSFVIDNETLKETLTATIEKQFQSVSTNKIDAVIKRFMGQYKPHDFPERLAQILREADLMLPINVNDAYYRLHTDKALLIGTKDDNSPTMQRFMKTLESDLNINLGTSFESIQTDEEILITYEFGGFPLRIITDLSGLQKIYQDQKRISILHNDYRIDFADIIPPPAKLIEELEFIFYPAIALGLLEYDEEDDTYQLVIEGDLFNNKSIIDISGNWRLALEQFASRKDMINALQVLLNQAKNEILANPPLLFTNEGDYFQNVSYFVNNVKNLPDHHPNSRYKNKVVGQDGNHIQEAKEGIITRFVNQLKMELEKRAAEQKKLDKQQQKQQTLLGTNNNSSQPSLPAEVSTTDEWSN</sequence>
<name>A0A0A1VR81_MICAE</name>
<dbReference type="RefSeq" id="WP_045357180.1">
    <property type="nucleotide sequence ID" value="NZ_BBPA01000012.1"/>
</dbReference>
<dbReference type="Proteomes" id="UP000030321">
    <property type="component" value="Unassembled WGS sequence"/>
</dbReference>
<dbReference type="AlphaFoldDB" id="A0A0A1VR81"/>
<dbReference type="InterPro" id="IPR025904">
    <property type="entry name" value="Tubulin-like"/>
</dbReference>
<protein>
    <recommendedName>
        <fullName evidence="5">Tubulin like</fullName>
    </recommendedName>
</protein>
<dbReference type="Pfam" id="PF13809">
    <property type="entry name" value="Tubulin_2"/>
    <property type="match status" value="1"/>
</dbReference>
<comment type="caution">
    <text evidence="3">The sequence shown here is derived from an EMBL/GenBank/DDBJ whole genome shotgun (WGS) entry which is preliminary data.</text>
</comment>
<organism evidence="3 4">
    <name type="scientific">Microcystis aeruginosa NIES-44</name>
    <dbReference type="NCBI Taxonomy" id="449439"/>
    <lineage>
        <taxon>Bacteria</taxon>
        <taxon>Bacillati</taxon>
        <taxon>Cyanobacteriota</taxon>
        <taxon>Cyanophyceae</taxon>
        <taxon>Oscillatoriophycideae</taxon>
        <taxon>Chroococcales</taxon>
        <taxon>Microcystaceae</taxon>
        <taxon>Microcystis</taxon>
    </lineage>
</organism>
<feature type="compositionally biased region" description="Polar residues" evidence="2">
    <location>
        <begin position="1029"/>
        <end position="1051"/>
    </location>
</feature>
<evidence type="ECO:0000313" key="4">
    <source>
        <dbReference type="Proteomes" id="UP000030321"/>
    </source>
</evidence>
<keyword evidence="1" id="KW-0175">Coiled coil</keyword>
<reference evidence="4" key="1">
    <citation type="journal article" date="2015" name="Genome">
        <title>Whole Genome Sequence of the Non-Microcystin-Producing Microcystis aeruginosa Strain NIES-44.</title>
        <authorList>
            <person name="Okano K."/>
            <person name="Miyata N."/>
            <person name="Ozaki Y."/>
        </authorList>
    </citation>
    <scope>NUCLEOTIDE SEQUENCE [LARGE SCALE GENOMIC DNA]</scope>
    <source>
        <strain evidence="4">NIES-44</strain>
    </source>
</reference>
<dbReference type="EMBL" id="BBPA01000012">
    <property type="protein sequence ID" value="GAL91801.1"/>
    <property type="molecule type" value="Genomic_DNA"/>
</dbReference>
<gene>
    <name evidence="3" type="ORF">N44_00089</name>
</gene>
<feature type="region of interest" description="Disordered" evidence="2">
    <location>
        <begin position="1011"/>
        <end position="1051"/>
    </location>
</feature>
<evidence type="ECO:0000313" key="3">
    <source>
        <dbReference type="EMBL" id="GAL91801.1"/>
    </source>
</evidence>
<proteinExistence type="predicted"/>
<evidence type="ECO:0008006" key="5">
    <source>
        <dbReference type="Google" id="ProtNLM"/>
    </source>
</evidence>
<accession>A0A0A1VR81</accession>
<dbReference type="SUPFAM" id="SSF52490">
    <property type="entry name" value="Tubulin nucleotide-binding domain-like"/>
    <property type="match status" value="1"/>
</dbReference>
<dbReference type="Gene3D" id="3.40.50.1440">
    <property type="entry name" value="Tubulin/FtsZ, GTPase domain"/>
    <property type="match status" value="1"/>
</dbReference>
<feature type="coiled-coil region" evidence="1">
    <location>
        <begin position="620"/>
        <end position="647"/>
    </location>
</feature>
<feature type="compositionally biased region" description="Basic and acidic residues" evidence="2">
    <location>
        <begin position="1011"/>
        <end position="1021"/>
    </location>
</feature>
<dbReference type="InterPro" id="IPR036525">
    <property type="entry name" value="Tubulin/FtsZ_GTPase_sf"/>
</dbReference>
<evidence type="ECO:0000256" key="1">
    <source>
        <dbReference type="SAM" id="Coils"/>
    </source>
</evidence>
<evidence type="ECO:0000256" key="2">
    <source>
        <dbReference type="SAM" id="MobiDB-lite"/>
    </source>
</evidence>